<dbReference type="Proteomes" id="UP000618382">
    <property type="component" value="Unassembled WGS sequence"/>
</dbReference>
<sequence>MRTSTALPALVLAVGATLAAGPAHAAPGPACGDTLTQDTVLTRNLTCPSGDGLWLAPGVTLDLGGKVLAGHDGGSGVVGPPTGDVTVTNGVIAGWRTGLTADDPGYDPETGDWVELGGTVHADRVVLRDNGTGIDGTGRLYGQRKIFAVDRSTLRGNVTGFATTGGYGSFHRTTLRDNGIALYANTGGVAVSRSVLRDNDYAFSGGGESGISVTSTAVLDNRIGFQAWFMDSVEITRSEVRGHDVALDIAGDAAYTMVHDTTLTGNDVAVDVHGSPFEVRRSTFRKNGVAVRSAEDSWPEAPFDRTAEVTGSTFADGGDGLVSQFAGMKVGGNTATGNTGRGIHAPGAQDLGGNTASGNGTEPQCVGVVCTPAG</sequence>
<dbReference type="EMBL" id="BONN01000003">
    <property type="protein sequence ID" value="GIG32245.1"/>
    <property type="molecule type" value="Genomic_DNA"/>
</dbReference>
<evidence type="ECO:0000313" key="3">
    <source>
        <dbReference type="EMBL" id="NYD86969.1"/>
    </source>
</evidence>
<dbReference type="InterPro" id="IPR011050">
    <property type="entry name" value="Pectin_lyase_fold/virulence"/>
</dbReference>
<dbReference type="EMBL" id="JACCBK010000001">
    <property type="protein sequence ID" value="NYD86969.1"/>
    <property type="molecule type" value="Genomic_DNA"/>
</dbReference>
<dbReference type="SUPFAM" id="SSF51126">
    <property type="entry name" value="Pectin lyase-like"/>
    <property type="match status" value="1"/>
</dbReference>
<proteinExistence type="predicted"/>
<evidence type="ECO:0000313" key="4">
    <source>
        <dbReference type="Proteomes" id="UP000577956"/>
    </source>
</evidence>
<keyword evidence="1" id="KW-0732">Signal</keyword>
<feature type="signal peptide" evidence="1">
    <location>
        <begin position="1"/>
        <end position="25"/>
    </location>
</feature>
<evidence type="ECO:0000313" key="5">
    <source>
        <dbReference type="Proteomes" id="UP000618382"/>
    </source>
</evidence>
<evidence type="ECO:0008006" key="6">
    <source>
        <dbReference type="Google" id="ProtNLM"/>
    </source>
</evidence>
<gene>
    <name evidence="3" type="ORF">BKA21_002518</name>
    <name evidence="2" type="ORF">Col01nite_14040</name>
</gene>
<protein>
    <recommendedName>
        <fullName evidence="6">Right handed beta helix domain-containing protein</fullName>
    </recommendedName>
</protein>
<dbReference type="AlphaFoldDB" id="A0A7Y9FGT1"/>
<dbReference type="InterPro" id="IPR006626">
    <property type="entry name" value="PbH1"/>
</dbReference>
<dbReference type="SMART" id="SM00710">
    <property type="entry name" value="PbH1"/>
    <property type="match status" value="6"/>
</dbReference>
<comment type="caution">
    <text evidence="3">The sequence shown here is derived from an EMBL/GenBank/DDBJ whole genome shotgun (WGS) entry which is preliminary data.</text>
</comment>
<evidence type="ECO:0000256" key="1">
    <source>
        <dbReference type="SAM" id="SignalP"/>
    </source>
</evidence>
<accession>A0A7Y9FGT1</accession>
<dbReference type="Proteomes" id="UP000577956">
    <property type="component" value="Unassembled WGS sequence"/>
</dbReference>
<reference evidence="3 4" key="1">
    <citation type="submission" date="2020-07" db="EMBL/GenBank/DDBJ databases">
        <title>Sequencing the genomes of 1000 actinobacteria strains.</title>
        <authorList>
            <person name="Klenk H.-P."/>
        </authorList>
    </citation>
    <scope>NUCLEOTIDE SEQUENCE [LARGE SCALE GENOMIC DNA]</scope>
    <source>
        <strain evidence="3 4">DSM 24482</strain>
    </source>
</reference>
<feature type="chain" id="PRO_5030513650" description="Right handed beta helix domain-containing protein" evidence="1">
    <location>
        <begin position="26"/>
        <end position="374"/>
    </location>
</feature>
<keyword evidence="5" id="KW-1185">Reference proteome</keyword>
<organism evidence="3 4">
    <name type="scientific">Cellulomonas oligotrophica</name>
    <dbReference type="NCBI Taxonomy" id="931536"/>
    <lineage>
        <taxon>Bacteria</taxon>
        <taxon>Bacillati</taxon>
        <taxon>Actinomycetota</taxon>
        <taxon>Actinomycetes</taxon>
        <taxon>Micrococcales</taxon>
        <taxon>Cellulomonadaceae</taxon>
        <taxon>Cellulomonas</taxon>
    </lineage>
</organism>
<reference evidence="2 5" key="2">
    <citation type="submission" date="2021-01" db="EMBL/GenBank/DDBJ databases">
        <title>Whole genome shotgun sequence of Cellulomonas oligotrophica NBRC 109435.</title>
        <authorList>
            <person name="Komaki H."/>
            <person name="Tamura T."/>
        </authorList>
    </citation>
    <scope>NUCLEOTIDE SEQUENCE [LARGE SCALE GENOMIC DNA]</scope>
    <source>
        <strain evidence="2 5">NBRC 109435</strain>
    </source>
</reference>
<name>A0A7Y9FGT1_9CELL</name>
<dbReference type="Gene3D" id="2.160.20.10">
    <property type="entry name" value="Single-stranded right-handed beta-helix, Pectin lyase-like"/>
    <property type="match status" value="1"/>
</dbReference>
<dbReference type="RefSeq" id="WP_140459449.1">
    <property type="nucleotide sequence ID" value="NZ_BAABFI010000008.1"/>
</dbReference>
<dbReference type="InterPro" id="IPR012334">
    <property type="entry name" value="Pectin_lyas_fold"/>
</dbReference>
<evidence type="ECO:0000313" key="2">
    <source>
        <dbReference type="EMBL" id="GIG32245.1"/>
    </source>
</evidence>